<proteinExistence type="predicted"/>
<comment type="caution">
    <text evidence="2">The sequence shown here is derived from an EMBL/GenBank/DDBJ whole genome shotgun (WGS) entry which is preliminary data.</text>
</comment>
<accession>A0A370GJP4</accession>
<keyword evidence="3" id="KW-1185">Reference proteome</keyword>
<dbReference type="STRING" id="1210089.GCA_001613165_04983"/>
<organism evidence="2 3">
    <name type="scientific">Nocardia mexicana</name>
    <dbReference type="NCBI Taxonomy" id="279262"/>
    <lineage>
        <taxon>Bacteria</taxon>
        <taxon>Bacillati</taxon>
        <taxon>Actinomycetota</taxon>
        <taxon>Actinomycetes</taxon>
        <taxon>Mycobacteriales</taxon>
        <taxon>Nocardiaceae</taxon>
        <taxon>Nocardia</taxon>
    </lineage>
</organism>
<dbReference type="Proteomes" id="UP000255355">
    <property type="component" value="Unassembled WGS sequence"/>
</dbReference>
<evidence type="ECO:0000313" key="2">
    <source>
        <dbReference type="EMBL" id="RDI43905.1"/>
    </source>
</evidence>
<gene>
    <name evidence="2" type="ORF">DFR68_11885</name>
</gene>
<evidence type="ECO:0000256" key="1">
    <source>
        <dbReference type="SAM" id="Coils"/>
    </source>
</evidence>
<dbReference type="OrthoDB" id="3829914at2"/>
<dbReference type="RefSeq" id="WP_068024166.1">
    <property type="nucleotide sequence ID" value="NZ_QQAZ01000018.1"/>
</dbReference>
<name>A0A370GJP4_9NOCA</name>
<sequence length="214" mass="23422">MSYDHVLLPSGAAASPDEVDAYLTAQRGLPEAETVAQIAAELNKRNEQLSERDSFLANQPVGGAETGAALYVSSPYDAIGHLRGLLFDLATPRGYAVYDPQLTWLIDPAGLVPVTVSHGGAGEFPYLTKVLIHDWIPNLAAPNPYLIVERAPQDYIQTFLDGAGTYTLEFRDGSPERHFGTRLTDAVQVADLIWDWTTGDRTRLDALDWQPVDL</sequence>
<dbReference type="AlphaFoldDB" id="A0A370GJP4"/>
<keyword evidence="1" id="KW-0175">Coiled coil</keyword>
<reference evidence="2 3" key="1">
    <citation type="submission" date="2018-07" db="EMBL/GenBank/DDBJ databases">
        <title>Genomic Encyclopedia of Type Strains, Phase IV (KMG-IV): sequencing the most valuable type-strain genomes for metagenomic binning, comparative biology and taxonomic classification.</title>
        <authorList>
            <person name="Goeker M."/>
        </authorList>
    </citation>
    <scope>NUCLEOTIDE SEQUENCE [LARGE SCALE GENOMIC DNA]</scope>
    <source>
        <strain evidence="2 3">DSM 44952</strain>
    </source>
</reference>
<dbReference type="EMBL" id="QQAZ01000018">
    <property type="protein sequence ID" value="RDI43905.1"/>
    <property type="molecule type" value="Genomic_DNA"/>
</dbReference>
<protein>
    <submittedName>
        <fullName evidence="2">Uncharacterized protein</fullName>
    </submittedName>
</protein>
<feature type="coiled-coil region" evidence="1">
    <location>
        <begin position="32"/>
        <end position="59"/>
    </location>
</feature>
<evidence type="ECO:0000313" key="3">
    <source>
        <dbReference type="Proteomes" id="UP000255355"/>
    </source>
</evidence>